<proteinExistence type="inferred from homology"/>
<dbReference type="GO" id="GO:0007005">
    <property type="term" value="P:mitochondrion organization"/>
    <property type="evidence" value="ECO:0007669"/>
    <property type="project" value="TreeGrafter"/>
</dbReference>
<dbReference type="Proteomes" id="UP000324585">
    <property type="component" value="Unassembled WGS sequence"/>
</dbReference>
<protein>
    <submittedName>
        <fullName evidence="6">Stomatin-like protein 2, mitochondrial</fullName>
    </submittedName>
</protein>
<dbReference type="FunFam" id="3.30.479.30:FF:000004">
    <property type="entry name" value="Putative membrane protease family, stomatin"/>
    <property type="match status" value="1"/>
</dbReference>
<dbReference type="InterPro" id="IPR050710">
    <property type="entry name" value="Band7/mec-2_domain"/>
</dbReference>
<comment type="subcellular location">
    <subcellularLocation>
        <location evidence="1">Mitochondrion</location>
    </subcellularLocation>
</comment>
<dbReference type="InterPro" id="IPR032435">
    <property type="entry name" value="STML2-like_C"/>
</dbReference>
<dbReference type="CDD" id="cd08829">
    <property type="entry name" value="SPFH_paraslipin"/>
    <property type="match status" value="1"/>
</dbReference>
<dbReference type="Pfam" id="PF16200">
    <property type="entry name" value="Band_7_C"/>
    <property type="match status" value="1"/>
</dbReference>
<evidence type="ECO:0000313" key="6">
    <source>
        <dbReference type="EMBL" id="KAA8498078.1"/>
    </source>
</evidence>
<accession>A0A5J4Z4D4</accession>
<dbReference type="PRINTS" id="PR00721">
    <property type="entry name" value="STOMATIN"/>
</dbReference>
<dbReference type="SMART" id="SM00244">
    <property type="entry name" value="PHB"/>
    <property type="match status" value="1"/>
</dbReference>
<evidence type="ECO:0000256" key="4">
    <source>
        <dbReference type="SAM" id="MobiDB-lite"/>
    </source>
</evidence>
<dbReference type="Pfam" id="PF01145">
    <property type="entry name" value="Band_7"/>
    <property type="match status" value="1"/>
</dbReference>
<feature type="domain" description="Band 7" evidence="5">
    <location>
        <begin position="71"/>
        <end position="230"/>
    </location>
</feature>
<gene>
    <name evidence="6" type="ORF">FVE85_5663</name>
</gene>
<feature type="compositionally biased region" description="Polar residues" evidence="4">
    <location>
        <begin position="45"/>
        <end position="56"/>
    </location>
</feature>
<evidence type="ECO:0000256" key="3">
    <source>
        <dbReference type="ARBA" id="ARBA00023128"/>
    </source>
</evidence>
<evidence type="ECO:0000256" key="2">
    <source>
        <dbReference type="ARBA" id="ARBA00008164"/>
    </source>
</evidence>
<comment type="caution">
    <text evidence="6">The sequence shown here is derived from an EMBL/GenBank/DDBJ whole genome shotgun (WGS) entry which is preliminary data.</text>
</comment>
<dbReference type="GO" id="GO:0098552">
    <property type="term" value="C:side of membrane"/>
    <property type="evidence" value="ECO:0007669"/>
    <property type="project" value="UniProtKB-ARBA"/>
</dbReference>
<keyword evidence="3" id="KW-0496">Mitochondrion</keyword>
<dbReference type="GO" id="GO:0005739">
    <property type="term" value="C:mitochondrion"/>
    <property type="evidence" value="ECO:0007669"/>
    <property type="project" value="UniProtKB-SubCell"/>
</dbReference>
<name>A0A5J4Z4D4_PORPP</name>
<dbReference type="AlphaFoldDB" id="A0A5J4Z4D4"/>
<dbReference type="PANTHER" id="PTHR43327:SF10">
    <property type="entry name" value="STOMATIN-LIKE PROTEIN 2, MITOCHONDRIAL"/>
    <property type="match status" value="1"/>
</dbReference>
<dbReference type="EMBL" id="VRMN01000001">
    <property type="protein sequence ID" value="KAA8498078.1"/>
    <property type="molecule type" value="Genomic_DNA"/>
</dbReference>
<keyword evidence="7" id="KW-1185">Reference proteome</keyword>
<dbReference type="GO" id="GO:0005886">
    <property type="term" value="C:plasma membrane"/>
    <property type="evidence" value="ECO:0007669"/>
    <property type="project" value="UniProtKB-ARBA"/>
</dbReference>
<dbReference type="InterPro" id="IPR036013">
    <property type="entry name" value="Band_7/SPFH_dom_sf"/>
</dbReference>
<dbReference type="OMA" id="YLQMLPK"/>
<dbReference type="InterPro" id="IPR001972">
    <property type="entry name" value="Stomatin_HflK_fam"/>
</dbReference>
<dbReference type="InterPro" id="IPR001107">
    <property type="entry name" value="Band_7"/>
</dbReference>
<comment type="similarity">
    <text evidence="2">Belongs to the band 7/mec-2 family.</text>
</comment>
<evidence type="ECO:0000259" key="5">
    <source>
        <dbReference type="SMART" id="SM00244"/>
    </source>
</evidence>
<dbReference type="OrthoDB" id="434619at2759"/>
<reference evidence="7" key="1">
    <citation type="journal article" date="2019" name="Nat. Commun.">
        <title>Expansion of phycobilisome linker gene families in mesophilic red algae.</title>
        <authorList>
            <person name="Lee J."/>
            <person name="Kim D."/>
            <person name="Bhattacharya D."/>
            <person name="Yoon H.S."/>
        </authorList>
    </citation>
    <scope>NUCLEOTIDE SEQUENCE [LARGE SCALE GENOMIC DNA]</scope>
    <source>
        <strain evidence="7">CCMP 1328</strain>
    </source>
</reference>
<feature type="region of interest" description="Disordered" evidence="4">
    <location>
        <begin position="26"/>
        <end position="66"/>
    </location>
</feature>
<organism evidence="6 7">
    <name type="scientific">Porphyridium purpureum</name>
    <name type="common">Red alga</name>
    <name type="synonym">Porphyridium cruentum</name>
    <dbReference type="NCBI Taxonomy" id="35688"/>
    <lineage>
        <taxon>Eukaryota</taxon>
        <taxon>Rhodophyta</taxon>
        <taxon>Bangiophyceae</taxon>
        <taxon>Porphyridiales</taxon>
        <taxon>Porphyridiaceae</taxon>
        <taxon>Porphyridium</taxon>
    </lineage>
</organism>
<dbReference type="PANTHER" id="PTHR43327">
    <property type="entry name" value="STOMATIN-LIKE PROTEIN 2, MITOCHONDRIAL"/>
    <property type="match status" value="1"/>
</dbReference>
<dbReference type="SUPFAM" id="SSF117892">
    <property type="entry name" value="Band 7/SPFH domain"/>
    <property type="match status" value="1"/>
</dbReference>
<sequence length="390" mass="41941">MPLHSIALGARSAGVVRAWRLVGRSGQVSPGNSTRSGPAGATMALRTQSSRSTEFESPSGGGLRRRPPPNLCVVIVPQQSAYIVERLGKFNRTLGPGLHFLLPPPVDVMTYAFSLKEEAISIPNQIAITRDNVTIHIDGVLYVKVEDPKAAAYGVENPYRALTLLAQTTMRSELGKLSLDKTFEERETLNAAIVRSINDAAASWGIRCLRYEIRDINPPANVRKAMELQAEAERRKRATVLDSEGEKQSEINIAEGQRTAVILSSEAEKQECINRAEGEAAAIRAKANATAEALSIVAKTIAQDHAQQAMQLRIAEQYVSAFANLAKESNTLIMPADAGNAGRMVAEAMSVLKTINASPSLPAPPTGSYPGMSLSDEPSRSSKSSKPTEQ</sequence>
<evidence type="ECO:0000256" key="1">
    <source>
        <dbReference type="ARBA" id="ARBA00004173"/>
    </source>
</evidence>
<feature type="compositionally biased region" description="Low complexity" evidence="4">
    <location>
        <begin position="373"/>
        <end position="390"/>
    </location>
</feature>
<evidence type="ECO:0000313" key="7">
    <source>
        <dbReference type="Proteomes" id="UP000324585"/>
    </source>
</evidence>
<feature type="compositionally biased region" description="Polar residues" evidence="4">
    <location>
        <begin position="26"/>
        <end position="36"/>
    </location>
</feature>
<feature type="region of interest" description="Disordered" evidence="4">
    <location>
        <begin position="357"/>
        <end position="390"/>
    </location>
</feature>
<dbReference type="Gene3D" id="3.30.479.30">
    <property type="entry name" value="Band 7 domain"/>
    <property type="match status" value="1"/>
</dbReference>